<keyword evidence="1" id="KW-0472">Membrane</keyword>
<dbReference type="EMBL" id="CP015057">
    <property type="protein sequence ID" value="QGN16235.1"/>
    <property type="molecule type" value="Genomic_DNA"/>
</dbReference>
<protein>
    <recommendedName>
        <fullName evidence="4">Autophagy-related protein 9</fullName>
    </recommendedName>
</protein>
<evidence type="ECO:0008006" key="4">
    <source>
        <dbReference type="Google" id="ProtNLM"/>
    </source>
</evidence>
<evidence type="ECO:0000256" key="1">
    <source>
        <dbReference type="SAM" id="Phobius"/>
    </source>
</evidence>
<sequence length="292" mass="34117">MNILTCVVSFVTQVVTLWMPLVLTLSTIFEINIIYRRTIKGYYETQHFRYQGQKLMDSQDSLAKFHKDMHTVLQNNVLLHRFGLKRIHLCEFWCIYWMLTFVINEQIIPMLQRSGIPITILHVLKVFTPMTLYVYIHERPSHKNCDSLRPWRFPKLFAELYKYQILPLIKAVIGVVKSDITIEKVHSCIKHINGTIGASDFNLFGVESRQIFYFQSNFEATEEPTTLAMANMEVYPDSIIDSTRSSLLSHISPAESIYKGPVVEKHSSKPPQTKRKFATRLNDLFRHKNQCQ</sequence>
<keyword evidence="1" id="KW-1133">Transmembrane helix</keyword>
<name>A0ABX6EV60_KLUMA</name>
<proteinExistence type="predicted"/>
<keyword evidence="3" id="KW-1185">Reference proteome</keyword>
<feature type="transmembrane region" description="Helical" evidence="1">
    <location>
        <begin position="17"/>
        <end position="35"/>
    </location>
</feature>
<dbReference type="Proteomes" id="UP000422736">
    <property type="component" value="Chromosome 4"/>
</dbReference>
<evidence type="ECO:0000313" key="2">
    <source>
        <dbReference type="EMBL" id="QGN16235.1"/>
    </source>
</evidence>
<reference evidence="2 3" key="1">
    <citation type="submission" date="2016-03" db="EMBL/GenBank/DDBJ databases">
        <title>How can Kluyveromyces marxianus grow so fast - potential evolutionary course in Saccharomyces Complex revealed by comparative genomics.</title>
        <authorList>
            <person name="Mo W."/>
            <person name="Lu W."/>
            <person name="Yang X."/>
            <person name="Qi J."/>
            <person name="Lv H."/>
        </authorList>
    </citation>
    <scope>NUCLEOTIDE SEQUENCE [LARGE SCALE GENOMIC DNA]</scope>
    <source>
        <strain evidence="2 3">FIM1</strain>
    </source>
</reference>
<organism evidence="2 3">
    <name type="scientific">Kluyveromyces marxianus</name>
    <name type="common">Yeast</name>
    <name type="synonym">Candida kefyr</name>
    <dbReference type="NCBI Taxonomy" id="4911"/>
    <lineage>
        <taxon>Eukaryota</taxon>
        <taxon>Fungi</taxon>
        <taxon>Dikarya</taxon>
        <taxon>Ascomycota</taxon>
        <taxon>Saccharomycotina</taxon>
        <taxon>Saccharomycetes</taxon>
        <taxon>Saccharomycetales</taxon>
        <taxon>Saccharomycetaceae</taxon>
        <taxon>Kluyveromyces</taxon>
    </lineage>
</organism>
<keyword evidence="1" id="KW-0812">Transmembrane</keyword>
<evidence type="ECO:0000313" key="3">
    <source>
        <dbReference type="Proteomes" id="UP000422736"/>
    </source>
</evidence>
<accession>A0ABX6EV60</accession>
<gene>
    <name evidence="2" type="ORF">FIM1_2940</name>
</gene>